<accession>A0A839A9D3</accession>
<dbReference type="GO" id="GO:0051782">
    <property type="term" value="P:negative regulation of cell division"/>
    <property type="evidence" value="ECO:0007669"/>
    <property type="project" value="TreeGrafter"/>
</dbReference>
<dbReference type="Pfam" id="PF13614">
    <property type="entry name" value="AAA_31"/>
    <property type="match status" value="1"/>
</dbReference>
<dbReference type="InterPro" id="IPR050625">
    <property type="entry name" value="ParA/MinD_ATPase"/>
</dbReference>
<dbReference type="GO" id="GO:0009898">
    <property type="term" value="C:cytoplasmic side of plasma membrane"/>
    <property type="evidence" value="ECO:0007669"/>
    <property type="project" value="TreeGrafter"/>
</dbReference>
<dbReference type="Gene3D" id="3.40.50.2300">
    <property type="match status" value="1"/>
</dbReference>
<gene>
    <name evidence="5" type="ORF">H2509_03730</name>
</gene>
<dbReference type="Gene3D" id="3.40.50.300">
    <property type="entry name" value="P-loop containing nucleotide triphosphate hydrolases"/>
    <property type="match status" value="1"/>
</dbReference>
<feature type="region of interest" description="Disordered" evidence="3">
    <location>
        <begin position="1"/>
        <end position="29"/>
    </location>
</feature>
<keyword evidence="2" id="KW-0067">ATP-binding</keyword>
<comment type="caution">
    <text evidence="5">The sequence shown here is derived from an EMBL/GenBank/DDBJ whole genome shotgun (WGS) entry which is preliminary data.</text>
</comment>
<dbReference type="PANTHER" id="PTHR43384:SF6">
    <property type="entry name" value="SEPTUM SITE-DETERMINING PROTEIN MIND HOMOLOG, CHLOROPLASTIC"/>
    <property type="match status" value="1"/>
</dbReference>
<reference evidence="5 6" key="1">
    <citation type="submission" date="2020-07" db="EMBL/GenBank/DDBJ databases">
        <title>Stappia sp., F7233, whole genome shotgun sequencing project.</title>
        <authorList>
            <person name="Jiang S."/>
            <person name="Liu Z.W."/>
            <person name="Du Z.J."/>
        </authorList>
    </citation>
    <scope>NUCLEOTIDE SEQUENCE [LARGE SCALE GENOMIC DNA]</scope>
    <source>
        <strain evidence="5 6">F7233</strain>
    </source>
</reference>
<dbReference type="GO" id="GO:0005829">
    <property type="term" value="C:cytosol"/>
    <property type="evidence" value="ECO:0007669"/>
    <property type="project" value="TreeGrafter"/>
</dbReference>
<protein>
    <submittedName>
        <fullName evidence="5">AAA family ATPase</fullName>
    </submittedName>
</protein>
<dbReference type="Proteomes" id="UP000541109">
    <property type="component" value="Unassembled WGS sequence"/>
</dbReference>
<dbReference type="SUPFAM" id="SSF52540">
    <property type="entry name" value="P-loop containing nucleoside triphosphate hydrolases"/>
    <property type="match status" value="1"/>
</dbReference>
<evidence type="ECO:0000256" key="2">
    <source>
        <dbReference type="ARBA" id="ARBA00022840"/>
    </source>
</evidence>
<dbReference type="PANTHER" id="PTHR43384">
    <property type="entry name" value="SEPTUM SITE-DETERMINING PROTEIN MIND HOMOLOG, CHLOROPLASTIC-RELATED"/>
    <property type="match status" value="1"/>
</dbReference>
<evidence type="ECO:0000259" key="4">
    <source>
        <dbReference type="Pfam" id="PF13614"/>
    </source>
</evidence>
<dbReference type="InterPro" id="IPR025669">
    <property type="entry name" value="AAA_dom"/>
</dbReference>
<dbReference type="EMBL" id="JACFXV010000038">
    <property type="protein sequence ID" value="MBA5776230.1"/>
    <property type="molecule type" value="Genomic_DNA"/>
</dbReference>
<proteinExistence type="predicted"/>
<dbReference type="AlphaFoldDB" id="A0A839A9D3"/>
<organism evidence="5 6">
    <name type="scientific">Stappia albiluteola</name>
    <dbReference type="NCBI Taxonomy" id="2758565"/>
    <lineage>
        <taxon>Bacteria</taxon>
        <taxon>Pseudomonadati</taxon>
        <taxon>Pseudomonadota</taxon>
        <taxon>Alphaproteobacteria</taxon>
        <taxon>Hyphomicrobiales</taxon>
        <taxon>Stappiaceae</taxon>
        <taxon>Stappia</taxon>
    </lineage>
</organism>
<sequence length="436" mass="46797">MSSLAFDPTPDTPAGTEEKQAAESHGAGDAANLRQVPRISIQAFCETPEIAEAIEKAGSDRRMAKAHMKVHMGGLGAAADFYASAPTPNLIILESQAAQAGLLQGLERLAEVCDPGSKVVVVGHVNDVMLYRELISRGVSEYLVAPADLYQVIATIADLYTDPSAEPVGRAVAFIGAKGGCGASTVAHNVSWSIARQFGNDVVLADFDLAFGTAGLDFNQDPLQGVLEAISSPERLDETFLDRLLAKCTDHLSLLAAPASLERAYDHDEKVFDGLIDVMKKSTPTVVIDLPHAWSSWTRHLLSSVDEIVVVAEPDLANLRNTKNVFDTLHQLRPNDQKPHLVLNRVNVPKRPEIKVAEFSSALDVPAAAVIPFDPQLFGTAANNGQMIGELDGKHQVAALFDQVSQVVTGRSEVRKQKGIALKPLMARLLRRKGAA</sequence>
<keyword evidence="1" id="KW-0547">Nucleotide-binding</keyword>
<evidence type="ECO:0000256" key="3">
    <source>
        <dbReference type="SAM" id="MobiDB-lite"/>
    </source>
</evidence>
<feature type="domain" description="AAA" evidence="4">
    <location>
        <begin position="170"/>
        <end position="334"/>
    </location>
</feature>
<evidence type="ECO:0000313" key="6">
    <source>
        <dbReference type="Proteomes" id="UP000541109"/>
    </source>
</evidence>
<dbReference type="GO" id="GO:0016887">
    <property type="term" value="F:ATP hydrolysis activity"/>
    <property type="evidence" value="ECO:0007669"/>
    <property type="project" value="TreeGrafter"/>
</dbReference>
<evidence type="ECO:0000256" key="1">
    <source>
        <dbReference type="ARBA" id="ARBA00022741"/>
    </source>
</evidence>
<dbReference type="InterPro" id="IPR027417">
    <property type="entry name" value="P-loop_NTPase"/>
</dbReference>
<dbReference type="GO" id="GO:0005524">
    <property type="term" value="F:ATP binding"/>
    <property type="evidence" value="ECO:0007669"/>
    <property type="project" value="UniProtKB-KW"/>
</dbReference>
<keyword evidence="6" id="KW-1185">Reference proteome</keyword>
<name>A0A839A9D3_9HYPH</name>
<dbReference type="RefSeq" id="WP_182162428.1">
    <property type="nucleotide sequence ID" value="NZ_JACFXV010000038.1"/>
</dbReference>
<evidence type="ECO:0000313" key="5">
    <source>
        <dbReference type="EMBL" id="MBA5776230.1"/>
    </source>
</evidence>